<organism evidence="1 2">
    <name type="scientific">Synechococcus phage S-SSM7</name>
    <dbReference type="NCBI Taxonomy" id="445686"/>
    <lineage>
        <taxon>Viruses</taxon>
        <taxon>Duplodnaviria</taxon>
        <taxon>Heunggongvirae</taxon>
        <taxon>Uroviricota</taxon>
        <taxon>Caudoviricetes</taxon>
        <taxon>Pantevenvirales</taxon>
        <taxon>Kyanoviridae</taxon>
        <taxon>Lipsvirus</taxon>
        <taxon>Lipsvirus ssm7</taxon>
    </lineage>
</organism>
<evidence type="ECO:0000313" key="1">
    <source>
        <dbReference type="EMBL" id="ADO98119.1"/>
    </source>
</evidence>
<dbReference type="GeneID" id="10328622"/>
<dbReference type="Proteomes" id="UP000006527">
    <property type="component" value="Segment"/>
</dbReference>
<sequence>MMPQFEITEKFIGWGSAFVWADNIEEAKRLYEQGDYDDYEHDFDNFQDYEFVEIEEVKSTIEQND</sequence>
<dbReference type="EMBL" id="GU071098">
    <property type="protein sequence ID" value="ADO98119.1"/>
    <property type="molecule type" value="Genomic_DNA"/>
</dbReference>
<dbReference type="KEGG" id="vg:10328622"/>
<keyword evidence="2" id="KW-1185">Reference proteome</keyword>
<dbReference type="RefSeq" id="YP_004324106.1">
    <property type="nucleotide sequence ID" value="NC_015287.1"/>
</dbReference>
<gene>
    <name evidence="1" type="ORF">SSSM7_053</name>
</gene>
<name>E3SKX1_9CAUD</name>
<proteinExistence type="predicted"/>
<reference evidence="1 2" key="1">
    <citation type="journal article" date="2010" name="Environ. Microbiol.">
        <title>Genomic analysis of oceanic cyanobacterial myoviruses compared with T4-like myoviruses from diverse hosts and environments.</title>
        <authorList>
            <person name="Sullivan M.B."/>
            <person name="Huang K.H."/>
            <person name="Ignacio-Espinoza J.C."/>
            <person name="Berlin A.M."/>
            <person name="Kelly L."/>
            <person name="Weigele P.R."/>
            <person name="DeFrancesco A.S."/>
            <person name="Kern S.E."/>
            <person name="Thompson L.R."/>
            <person name="Young S."/>
            <person name="Yandava C."/>
            <person name="Fu R."/>
            <person name="Krastins B."/>
            <person name="Chase M."/>
            <person name="Sarracino D."/>
            <person name="Osburne M.S."/>
            <person name="Henn M.R."/>
            <person name="Chisholm S.W."/>
        </authorList>
    </citation>
    <scope>NUCLEOTIDE SEQUENCE [LARGE SCALE GENOMIC DNA]</scope>
    <source>
        <strain evidence="1">8109-3</strain>
    </source>
</reference>
<accession>E3SKX1</accession>
<evidence type="ECO:0000313" key="2">
    <source>
        <dbReference type="Proteomes" id="UP000006527"/>
    </source>
</evidence>
<protein>
    <submittedName>
        <fullName evidence="1">Uncharacterized protein</fullName>
    </submittedName>
</protein>